<dbReference type="Proteomes" id="UP000694388">
    <property type="component" value="Unplaced"/>
</dbReference>
<feature type="compositionally biased region" description="Acidic residues" evidence="1">
    <location>
        <begin position="112"/>
        <end position="156"/>
    </location>
</feature>
<proteinExistence type="predicted"/>
<reference evidence="3" key="1">
    <citation type="submission" date="2025-08" db="UniProtKB">
        <authorList>
            <consortium name="Ensembl"/>
        </authorList>
    </citation>
    <scope>IDENTIFICATION</scope>
</reference>
<keyword evidence="2" id="KW-0472">Membrane</keyword>
<feature type="compositionally biased region" description="Basic residues" evidence="1">
    <location>
        <begin position="90"/>
        <end position="100"/>
    </location>
</feature>
<evidence type="ECO:0000256" key="1">
    <source>
        <dbReference type="SAM" id="MobiDB-lite"/>
    </source>
</evidence>
<evidence type="ECO:0000313" key="4">
    <source>
        <dbReference type="Proteomes" id="UP000694388"/>
    </source>
</evidence>
<dbReference type="Ensembl" id="ENSEBUT00000019882.1">
    <property type="protein sequence ID" value="ENSEBUP00000019306.1"/>
    <property type="gene ID" value="ENSEBUG00000012020.1"/>
</dbReference>
<keyword evidence="2" id="KW-0812">Transmembrane</keyword>
<keyword evidence="2" id="KW-1133">Transmembrane helix</keyword>
<organism evidence="3 4">
    <name type="scientific">Eptatretus burgeri</name>
    <name type="common">Inshore hagfish</name>
    <dbReference type="NCBI Taxonomy" id="7764"/>
    <lineage>
        <taxon>Eukaryota</taxon>
        <taxon>Metazoa</taxon>
        <taxon>Chordata</taxon>
        <taxon>Craniata</taxon>
        <taxon>Vertebrata</taxon>
        <taxon>Cyclostomata</taxon>
        <taxon>Myxini</taxon>
        <taxon>Myxiniformes</taxon>
        <taxon>Myxinidae</taxon>
        <taxon>Eptatretinae</taxon>
        <taxon>Eptatretus</taxon>
    </lineage>
</organism>
<sequence length="322" mass="35813">MCGSRCSGFAALAEKLRRAAWLSALLARWEVFCGRYAPRKKDDWQEIGGFESVEELARVRGIGAWVQEMNHEVLTCRSSSGAGPAPGTERRRRANGLPRRRRDEVTGRLQVEEEEEDEEEDENGEEPDEEEGEEDYQGDAEVEDQQEEGEGDGLEEAGEHYDGEHNQVVDDNVAREQNNFKPVPGPAVFGHASAIYDGDEMMEDEDDDEGDDEEEEEGGSAESDEGTEAVMSYGRESASSGITFKQALAHVRQQASQNVWIILLSIDPFLIIAMFIHCAITMCLAWALSCDLCNHPSDCSCGRVSWFISCVFMNFGGALDFF</sequence>
<feature type="region of interest" description="Disordered" evidence="1">
    <location>
        <begin position="201"/>
        <end position="227"/>
    </location>
</feature>
<accession>A0A8C4QRQ3</accession>
<feature type="transmembrane region" description="Helical" evidence="2">
    <location>
        <begin position="259"/>
        <end position="288"/>
    </location>
</feature>
<name>A0A8C4QRQ3_EPTBU</name>
<reference evidence="3" key="2">
    <citation type="submission" date="2025-09" db="UniProtKB">
        <authorList>
            <consortium name="Ensembl"/>
        </authorList>
    </citation>
    <scope>IDENTIFICATION</scope>
</reference>
<evidence type="ECO:0000313" key="3">
    <source>
        <dbReference type="Ensembl" id="ENSEBUP00000019306.1"/>
    </source>
</evidence>
<keyword evidence="4" id="KW-1185">Reference proteome</keyword>
<feature type="region of interest" description="Disordered" evidence="1">
    <location>
        <begin position="76"/>
        <end position="158"/>
    </location>
</feature>
<protein>
    <submittedName>
        <fullName evidence="3">Uncharacterized protein</fullName>
    </submittedName>
</protein>
<dbReference type="AlphaFoldDB" id="A0A8C4QRQ3"/>
<evidence type="ECO:0000256" key="2">
    <source>
        <dbReference type="SAM" id="Phobius"/>
    </source>
</evidence>